<dbReference type="OrthoDB" id="9804153at2"/>
<dbReference type="EMBL" id="LMCB01000015">
    <property type="protein sequence ID" value="KZL19335.1"/>
    <property type="molecule type" value="Genomic_DNA"/>
</dbReference>
<keyword evidence="3" id="KW-1185">Reference proteome</keyword>
<feature type="domain" description="N-acetyltransferase" evidence="1">
    <location>
        <begin position="12"/>
        <end position="166"/>
    </location>
</feature>
<name>A0A165YY08_9HYPH</name>
<dbReference type="AlphaFoldDB" id="A0A165YY08"/>
<dbReference type="Pfam" id="PF13302">
    <property type="entry name" value="Acetyltransf_3"/>
    <property type="match status" value="1"/>
</dbReference>
<dbReference type="RefSeq" id="WP_068005552.1">
    <property type="nucleotide sequence ID" value="NZ_FOFM01000002.1"/>
</dbReference>
<organism evidence="2 3">
    <name type="scientific">Pseudovibrio axinellae</name>
    <dbReference type="NCBI Taxonomy" id="989403"/>
    <lineage>
        <taxon>Bacteria</taxon>
        <taxon>Pseudomonadati</taxon>
        <taxon>Pseudomonadota</taxon>
        <taxon>Alphaproteobacteria</taxon>
        <taxon>Hyphomicrobiales</taxon>
        <taxon>Stappiaceae</taxon>
        <taxon>Pseudovibrio</taxon>
    </lineage>
</organism>
<proteinExistence type="predicted"/>
<accession>A0A165YY08</accession>
<evidence type="ECO:0000259" key="1">
    <source>
        <dbReference type="PROSITE" id="PS51186"/>
    </source>
</evidence>
<evidence type="ECO:0000313" key="2">
    <source>
        <dbReference type="EMBL" id="KZL19335.1"/>
    </source>
</evidence>
<dbReference type="PROSITE" id="PS51186">
    <property type="entry name" value="GNAT"/>
    <property type="match status" value="1"/>
</dbReference>
<dbReference type="InterPro" id="IPR051531">
    <property type="entry name" value="N-acetyltransferase"/>
</dbReference>
<dbReference type="PANTHER" id="PTHR43792">
    <property type="entry name" value="GNAT FAMILY, PUTATIVE (AFU_ORTHOLOGUE AFUA_3G00765)-RELATED-RELATED"/>
    <property type="match status" value="1"/>
</dbReference>
<evidence type="ECO:0000313" key="3">
    <source>
        <dbReference type="Proteomes" id="UP000076577"/>
    </source>
</evidence>
<protein>
    <recommendedName>
        <fullName evidence="1">N-acetyltransferase domain-containing protein</fullName>
    </recommendedName>
</protein>
<dbReference type="SUPFAM" id="SSF55729">
    <property type="entry name" value="Acyl-CoA N-acyltransferases (Nat)"/>
    <property type="match status" value="1"/>
</dbReference>
<dbReference type="InterPro" id="IPR016181">
    <property type="entry name" value="Acyl_CoA_acyltransferase"/>
</dbReference>
<gene>
    <name evidence="2" type="ORF">PsAD2_02087</name>
</gene>
<comment type="caution">
    <text evidence="2">The sequence shown here is derived from an EMBL/GenBank/DDBJ whole genome shotgun (WGS) entry which is preliminary data.</text>
</comment>
<dbReference type="InterPro" id="IPR000182">
    <property type="entry name" value="GNAT_dom"/>
</dbReference>
<dbReference type="Gene3D" id="3.40.630.30">
    <property type="match status" value="1"/>
</dbReference>
<dbReference type="PATRIC" id="fig|989403.3.peg.2230"/>
<dbReference type="STRING" id="989403.SAMN05421798_102620"/>
<dbReference type="GO" id="GO:0016747">
    <property type="term" value="F:acyltransferase activity, transferring groups other than amino-acyl groups"/>
    <property type="evidence" value="ECO:0007669"/>
    <property type="project" value="InterPro"/>
</dbReference>
<sequence length="188" mass="21155">MTNFPRLRTASLTLREWKATDAPRVLELLQNQNITRMLASAPYPYTKADAEVFLKRFMPGDLSEAVNWAVELNGIVIGGCGAGFLTKKPDMAWWLSEMHWKKGVMFEALSEVLRYFLLERELPSLFADAFSDNPGSQALMRKLGFVHTGRSMGRSRARLAGEYPTEEFTITALSFIDSQNSIVQEGAQ</sequence>
<dbReference type="Proteomes" id="UP000076577">
    <property type="component" value="Unassembled WGS sequence"/>
</dbReference>
<reference evidence="2 3" key="1">
    <citation type="journal article" date="2016" name="Front. Microbiol.">
        <title>Comparative Genomic Analysis Reveals a Diverse Repertoire of Genes Involved in Prokaryote-Eukaryote Interactions within the Pseudovibrio Genus.</title>
        <authorList>
            <person name="Romano S."/>
            <person name="Fernandez-Guerra A."/>
            <person name="Reen F.J."/>
            <person name="Glockner F.O."/>
            <person name="Crowley S.P."/>
            <person name="O'Sullivan O."/>
            <person name="Cotter P.D."/>
            <person name="Adams C."/>
            <person name="Dobson A.D."/>
            <person name="O'Gara F."/>
        </authorList>
    </citation>
    <scope>NUCLEOTIDE SEQUENCE [LARGE SCALE GENOMIC DNA]</scope>
    <source>
        <strain evidence="2 3">Ad2</strain>
    </source>
</reference>